<dbReference type="OrthoDB" id="2788229at2759"/>
<evidence type="ECO:0000313" key="1">
    <source>
        <dbReference type="EMBL" id="KAF5374198.1"/>
    </source>
</evidence>
<dbReference type="Proteomes" id="UP000559256">
    <property type="component" value="Unassembled WGS sequence"/>
</dbReference>
<dbReference type="AlphaFoldDB" id="A0A8H5LYH7"/>
<organism evidence="1 2">
    <name type="scientific">Tetrapyrgos nigripes</name>
    <dbReference type="NCBI Taxonomy" id="182062"/>
    <lineage>
        <taxon>Eukaryota</taxon>
        <taxon>Fungi</taxon>
        <taxon>Dikarya</taxon>
        <taxon>Basidiomycota</taxon>
        <taxon>Agaricomycotina</taxon>
        <taxon>Agaricomycetes</taxon>
        <taxon>Agaricomycetidae</taxon>
        <taxon>Agaricales</taxon>
        <taxon>Marasmiineae</taxon>
        <taxon>Marasmiaceae</taxon>
        <taxon>Tetrapyrgos</taxon>
    </lineage>
</organism>
<protein>
    <recommendedName>
        <fullName evidence="3">F-box domain-containing protein</fullName>
    </recommendedName>
</protein>
<sequence length="430" mass="48958">MLAHFAPELIALVIRQLRPCRDVLKACSLVCRSWCHPSQLMLFSRITLSSDEDCRRWKEYIHESPHIATLISEVSIASNVDINTQSVAQDLANLLTNVQCLEIDRFSASLGEEELEFVRRFREVRRLRLNKATWTAQDRMLEIFQAMPAIMSLMLIGSLAGNEGQGHGIEADGSGTITTSSTGSVVLQNLAELVLASVECNETILEFLMSSSLDFSALRSLELQLGHVPESFQLRGIMISRLFDAFLERVLSLPENLVLSLPSVFSTVPYLGQSWRTCLPHLISHRSLASLYSVQTLIIRLPRLGYFHILLAHTWELVNTIASAPRLQKLRLEISFTVNSEPWKGGFNFVHELLEWKFLDERFSDRTRFPCLRRVEIGVGFVSLRQRRHADFEHSTVYKTVFNDLTKWMSGRMPGLHGKGMLHFDMVNEQ</sequence>
<dbReference type="Gene3D" id="3.80.10.10">
    <property type="entry name" value="Ribonuclease Inhibitor"/>
    <property type="match status" value="1"/>
</dbReference>
<evidence type="ECO:0000313" key="2">
    <source>
        <dbReference type="Proteomes" id="UP000559256"/>
    </source>
</evidence>
<name>A0A8H5LYH7_9AGAR</name>
<proteinExistence type="predicted"/>
<reference evidence="1 2" key="1">
    <citation type="journal article" date="2020" name="ISME J.">
        <title>Uncovering the hidden diversity of litter-decomposition mechanisms in mushroom-forming fungi.</title>
        <authorList>
            <person name="Floudas D."/>
            <person name="Bentzer J."/>
            <person name="Ahren D."/>
            <person name="Johansson T."/>
            <person name="Persson P."/>
            <person name="Tunlid A."/>
        </authorList>
    </citation>
    <scope>NUCLEOTIDE SEQUENCE [LARGE SCALE GENOMIC DNA]</scope>
    <source>
        <strain evidence="1 2">CBS 291.85</strain>
    </source>
</reference>
<dbReference type="EMBL" id="JAACJM010000002">
    <property type="protein sequence ID" value="KAF5374198.1"/>
    <property type="molecule type" value="Genomic_DNA"/>
</dbReference>
<evidence type="ECO:0008006" key="3">
    <source>
        <dbReference type="Google" id="ProtNLM"/>
    </source>
</evidence>
<dbReference type="InterPro" id="IPR032675">
    <property type="entry name" value="LRR_dom_sf"/>
</dbReference>
<gene>
    <name evidence="1" type="ORF">D9758_004623</name>
</gene>
<comment type="caution">
    <text evidence="1">The sequence shown here is derived from an EMBL/GenBank/DDBJ whole genome shotgun (WGS) entry which is preliminary data.</text>
</comment>
<keyword evidence="2" id="KW-1185">Reference proteome</keyword>
<accession>A0A8H5LYH7</accession>